<keyword evidence="3" id="KW-1185">Reference proteome</keyword>
<dbReference type="GO" id="GO:0004668">
    <property type="term" value="F:protein-arginine deiminase activity"/>
    <property type="evidence" value="ECO:0007669"/>
    <property type="project" value="InterPro"/>
</dbReference>
<keyword evidence="1" id="KW-0378">Hydrolase</keyword>
<accession>A0A1F5LW78</accession>
<dbReference type="GeneID" id="34572141"/>
<dbReference type="SUPFAM" id="SSF55909">
    <property type="entry name" value="Pentein"/>
    <property type="match status" value="1"/>
</dbReference>
<dbReference type="OrthoDB" id="544103at2759"/>
<dbReference type="RefSeq" id="XP_022492842.1">
    <property type="nucleotide sequence ID" value="XM_022627407.1"/>
</dbReference>
<name>A0A1F5LW78_PENAI</name>
<evidence type="ECO:0008006" key="4">
    <source>
        <dbReference type="Google" id="ProtNLM"/>
    </source>
</evidence>
<evidence type="ECO:0000313" key="3">
    <source>
        <dbReference type="Proteomes" id="UP000177622"/>
    </source>
</evidence>
<dbReference type="Pfam" id="PF04371">
    <property type="entry name" value="PAD_porph"/>
    <property type="match status" value="1"/>
</dbReference>
<protein>
    <recommendedName>
        <fullName evidence="4">Agmatine deiminase</fullName>
    </recommendedName>
</protein>
<dbReference type="Proteomes" id="UP000177622">
    <property type="component" value="Unassembled WGS sequence"/>
</dbReference>
<dbReference type="AlphaFoldDB" id="A0A1F5LW78"/>
<sequence length="355" mass="39992">MGFPSRCSLPPEKYDAVCNELIQLAATITEFEPVRMYVRPEDIQLAESLVKPVVKDASRLTLIPCPINHCWVRDTGPVYVRDTTGEFPTQRFALNFRFNEWGGKKPEDDVVCWGQRWPLMNDNALQENTEFARWVIEHDSIPSSVTRIDAPIRAEGGGLVTDGEGTMLITESSIVCDKRNPGMSKAEIEAELMRLLGIEKVIWFPGRRNVDITDVHMDAEARFVRPGVIAYSKPHAIAIDLWQELSAEIREILGRETDAKGRRLEVHTIEEPDPRGLVESDHDELSASYVNFYFVNDGLIIPKFGDEERDQNALEILQALLPERAIRQVYASAIPLTGGVLHCVTQQVLMVNPGQ</sequence>
<evidence type="ECO:0000313" key="2">
    <source>
        <dbReference type="EMBL" id="OGE57417.1"/>
    </source>
</evidence>
<gene>
    <name evidence="2" type="ORF">PENARI_c002G03952</name>
</gene>
<dbReference type="EMBL" id="LXJU01000002">
    <property type="protein sequence ID" value="OGE57417.1"/>
    <property type="molecule type" value="Genomic_DNA"/>
</dbReference>
<dbReference type="STRING" id="1835702.A0A1F5LW78"/>
<dbReference type="PANTHER" id="PTHR31377:SF0">
    <property type="entry name" value="AGMATINE DEIMINASE-RELATED"/>
    <property type="match status" value="1"/>
</dbReference>
<dbReference type="PANTHER" id="PTHR31377">
    <property type="entry name" value="AGMATINE DEIMINASE-RELATED"/>
    <property type="match status" value="1"/>
</dbReference>
<organism evidence="2 3">
    <name type="scientific">Penicillium arizonense</name>
    <dbReference type="NCBI Taxonomy" id="1835702"/>
    <lineage>
        <taxon>Eukaryota</taxon>
        <taxon>Fungi</taxon>
        <taxon>Dikarya</taxon>
        <taxon>Ascomycota</taxon>
        <taxon>Pezizomycotina</taxon>
        <taxon>Eurotiomycetes</taxon>
        <taxon>Eurotiomycetidae</taxon>
        <taxon>Eurotiales</taxon>
        <taxon>Aspergillaceae</taxon>
        <taxon>Penicillium</taxon>
    </lineage>
</organism>
<proteinExistence type="predicted"/>
<evidence type="ECO:0000256" key="1">
    <source>
        <dbReference type="ARBA" id="ARBA00022801"/>
    </source>
</evidence>
<dbReference type="InterPro" id="IPR007466">
    <property type="entry name" value="Peptidyl-Arg-deiminase_porph"/>
</dbReference>
<reference evidence="2 3" key="1">
    <citation type="journal article" date="2016" name="Sci. Rep.">
        <title>Penicillium arizonense, a new, genome sequenced fungal species, reveals a high chemical diversity in secreted metabolites.</title>
        <authorList>
            <person name="Grijseels S."/>
            <person name="Nielsen J.C."/>
            <person name="Randelovic M."/>
            <person name="Nielsen J."/>
            <person name="Nielsen K.F."/>
            <person name="Workman M."/>
            <person name="Frisvad J.C."/>
        </authorList>
    </citation>
    <scope>NUCLEOTIDE SEQUENCE [LARGE SCALE GENOMIC DNA]</scope>
    <source>
        <strain evidence="2 3">CBS 141311</strain>
    </source>
</reference>
<dbReference type="GO" id="GO:0009446">
    <property type="term" value="P:putrescine biosynthetic process"/>
    <property type="evidence" value="ECO:0007669"/>
    <property type="project" value="InterPro"/>
</dbReference>
<dbReference type="GO" id="GO:0047632">
    <property type="term" value="F:agmatine deiminase activity"/>
    <property type="evidence" value="ECO:0007669"/>
    <property type="project" value="TreeGrafter"/>
</dbReference>
<comment type="caution">
    <text evidence="2">The sequence shown here is derived from an EMBL/GenBank/DDBJ whole genome shotgun (WGS) entry which is preliminary data.</text>
</comment>
<dbReference type="Gene3D" id="3.75.10.10">
    <property type="entry name" value="L-arginine/glycine Amidinotransferase, Chain A"/>
    <property type="match status" value="1"/>
</dbReference>